<dbReference type="AlphaFoldDB" id="A0A6B0S133"/>
<sequence>MDAGTTVLWLQQNSPHSSPACLPPAALNPLPKDVPSPPRISASTRYNKKADDFFSQPEKKTLSGSHGKLKSYAKPDVDSEASKTVAFFRHPGVNPPWMDNSKRKDFSSIRYCFTRSHSQILGLAPKSSAMNFQISYVCQKLHECGKEERAPLCPKLEKPRTLGINQSPLHLTSNPTNQHIAKQKQNFESLKLLLLKTASPPETNARTQDFTFHSECIHEF</sequence>
<protein>
    <submittedName>
        <fullName evidence="2">Uncharacterized protein</fullName>
    </submittedName>
</protein>
<evidence type="ECO:0000256" key="1">
    <source>
        <dbReference type="SAM" id="MobiDB-lite"/>
    </source>
</evidence>
<gene>
    <name evidence="2" type="ORF">E5288_WYG013470</name>
</gene>
<feature type="region of interest" description="Disordered" evidence="1">
    <location>
        <begin position="1"/>
        <end position="75"/>
    </location>
</feature>
<organism evidence="2 3">
    <name type="scientific">Bos mutus</name>
    <name type="common">wild yak</name>
    <dbReference type="NCBI Taxonomy" id="72004"/>
    <lineage>
        <taxon>Eukaryota</taxon>
        <taxon>Metazoa</taxon>
        <taxon>Chordata</taxon>
        <taxon>Craniata</taxon>
        <taxon>Vertebrata</taxon>
        <taxon>Euteleostomi</taxon>
        <taxon>Mammalia</taxon>
        <taxon>Eutheria</taxon>
        <taxon>Laurasiatheria</taxon>
        <taxon>Artiodactyla</taxon>
        <taxon>Ruminantia</taxon>
        <taxon>Pecora</taxon>
        <taxon>Bovidae</taxon>
        <taxon>Bovinae</taxon>
        <taxon>Bos</taxon>
    </lineage>
</organism>
<keyword evidence="3" id="KW-1185">Reference proteome</keyword>
<evidence type="ECO:0000313" key="2">
    <source>
        <dbReference type="EMBL" id="MXQ93984.1"/>
    </source>
</evidence>
<feature type="compositionally biased region" description="Low complexity" evidence="1">
    <location>
        <begin position="14"/>
        <end position="31"/>
    </location>
</feature>
<name>A0A6B0S133_9CETA</name>
<dbReference type="Proteomes" id="UP000322234">
    <property type="component" value="Unassembled WGS sequence"/>
</dbReference>
<evidence type="ECO:0000313" key="3">
    <source>
        <dbReference type="Proteomes" id="UP000322234"/>
    </source>
</evidence>
<proteinExistence type="predicted"/>
<reference evidence="2" key="1">
    <citation type="submission" date="2019-10" db="EMBL/GenBank/DDBJ databases">
        <title>The sequence and de novo assembly of the wild yak genome.</title>
        <authorList>
            <person name="Liu Y."/>
        </authorList>
    </citation>
    <scope>NUCLEOTIDE SEQUENCE [LARGE SCALE GENOMIC DNA]</scope>
    <source>
        <strain evidence="2">WY2019</strain>
    </source>
</reference>
<dbReference type="EMBL" id="VBQZ03000104">
    <property type="protein sequence ID" value="MXQ93984.1"/>
    <property type="molecule type" value="Genomic_DNA"/>
</dbReference>
<accession>A0A6B0S133</accession>
<feature type="compositionally biased region" description="Basic and acidic residues" evidence="1">
    <location>
        <begin position="48"/>
        <end position="61"/>
    </location>
</feature>
<comment type="caution">
    <text evidence="2">The sequence shown here is derived from an EMBL/GenBank/DDBJ whole genome shotgun (WGS) entry which is preliminary data.</text>
</comment>